<dbReference type="RefSeq" id="WP_075973860.1">
    <property type="nucleotide sequence ID" value="NZ_MKQR01000007.1"/>
</dbReference>
<gene>
    <name evidence="3" type="ORF">BJP25_12080</name>
</gene>
<evidence type="ECO:0000313" key="4">
    <source>
        <dbReference type="Proteomes" id="UP000186040"/>
    </source>
</evidence>
<feature type="domain" description="UspA" evidence="2">
    <location>
        <begin position="4"/>
        <end position="142"/>
    </location>
</feature>
<dbReference type="PANTHER" id="PTHR46268">
    <property type="entry name" value="STRESS RESPONSE PROTEIN NHAX"/>
    <property type="match status" value="1"/>
</dbReference>
<dbReference type="Proteomes" id="UP000186040">
    <property type="component" value="Unassembled WGS sequence"/>
</dbReference>
<evidence type="ECO:0000259" key="2">
    <source>
        <dbReference type="Pfam" id="PF00582"/>
    </source>
</evidence>
<sequence length="299" mass="30904">MSTNTVLVAVDGSPSATRAVRWAAHEAERRRAALRIATVHPWPITGYPPGLISGPELHEGLREGSSQVLRAAAAEASRTAPGTQVHTTALEGDVVSRLLGLSCEVDLVVLGSRGLGGISGMLLGSVAVGLTSRTATPVVVVRGAPERDTDLRVVVGVDGGPGDEAALRFAFDHAAATGRVLTAVHTWGNPALDGLALGGHPAVDWRPVAEHAQQVLDAALHPWSDKHPGVAVERVVRHSSPTPLLIEMSHHAGLVVVGSRGRGSVAGLFLGSTSQALVHHCACPVAVVRPEPVPSGDQR</sequence>
<comment type="similarity">
    <text evidence="1">Belongs to the universal stress protein A family.</text>
</comment>
<feature type="domain" description="UspA" evidence="2">
    <location>
        <begin position="152"/>
        <end position="289"/>
    </location>
</feature>
<evidence type="ECO:0000256" key="1">
    <source>
        <dbReference type="ARBA" id="ARBA00008791"/>
    </source>
</evidence>
<reference evidence="3 4" key="1">
    <citation type="submission" date="2016-10" db="EMBL/GenBank/DDBJ databases">
        <title>The Draft Genome Sequence of Actinokineospora bangkokensis 44EHWT reveals the biosynthetic pathway of antifungal compounds Thailandins with unusual extender unit butylmalonyl-CoA.</title>
        <authorList>
            <person name="Greule A."/>
            <person name="Intra B."/>
            <person name="Flemming S."/>
            <person name="Rommel M.G."/>
            <person name="Panbangred W."/>
            <person name="Bechthold A."/>
        </authorList>
    </citation>
    <scope>NUCLEOTIDE SEQUENCE [LARGE SCALE GENOMIC DNA]</scope>
    <source>
        <strain evidence="3 4">44EHW</strain>
    </source>
</reference>
<keyword evidence="4" id="KW-1185">Reference proteome</keyword>
<dbReference type="InterPro" id="IPR014729">
    <property type="entry name" value="Rossmann-like_a/b/a_fold"/>
</dbReference>
<dbReference type="Pfam" id="PF00582">
    <property type="entry name" value="Usp"/>
    <property type="match status" value="2"/>
</dbReference>
<organism evidence="3 4">
    <name type="scientific">Actinokineospora bangkokensis</name>
    <dbReference type="NCBI Taxonomy" id="1193682"/>
    <lineage>
        <taxon>Bacteria</taxon>
        <taxon>Bacillati</taxon>
        <taxon>Actinomycetota</taxon>
        <taxon>Actinomycetes</taxon>
        <taxon>Pseudonocardiales</taxon>
        <taxon>Pseudonocardiaceae</taxon>
        <taxon>Actinokineospora</taxon>
    </lineage>
</organism>
<dbReference type="Gene3D" id="3.40.50.620">
    <property type="entry name" value="HUPs"/>
    <property type="match status" value="2"/>
</dbReference>
<name>A0A1Q9LR32_9PSEU</name>
<dbReference type="OrthoDB" id="3569526at2"/>
<dbReference type="EMBL" id="MKQR01000007">
    <property type="protein sequence ID" value="OLR94480.1"/>
    <property type="molecule type" value="Genomic_DNA"/>
</dbReference>
<dbReference type="InterPro" id="IPR006015">
    <property type="entry name" value="Universal_stress_UspA"/>
</dbReference>
<dbReference type="PRINTS" id="PR01438">
    <property type="entry name" value="UNVRSLSTRESS"/>
</dbReference>
<dbReference type="InterPro" id="IPR006016">
    <property type="entry name" value="UspA"/>
</dbReference>
<dbReference type="AlphaFoldDB" id="A0A1Q9LR32"/>
<comment type="caution">
    <text evidence="3">The sequence shown here is derived from an EMBL/GenBank/DDBJ whole genome shotgun (WGS) entry which is preliminary data.</text>
</comment>
<protein>
    <recommendedName>
        <fullName evidence="2">UspA domain-containing protein</fullName>
    </recommendedName>
</protein>
<dbReference type="STRING" id="1193682.BJP25_12080"/>
<dbReference type="SUPFAM" id="SSF52402">
    <property type="entry name" value="Adenine nucleotide alpha hydrolases-like"/>
    <property type="match status" value="2"/>
</dbReference>
<evidence type="ECO:0000313" key="3">
    <source>
        <dbReference type="EMBL" id="OLR94480.1"/>
    </source>
</evidence>
<accession>A0A1Q9LR32</accession>
<dbReference type="PANTHER" id="PTHR46268:SF6">
    <property type="entry name" value="UNIVERSAL STRESS PROTEIN UP12"/>
    <property type="match status" value="1"/>
</dbReference>
<proteinExistence type="inferred from homology"/>